<feature type="binding site" evidence="9">
    <location>
        <position position="225"/>
    </location>
    <ligand>
        <name>substrate</name>
    </ligand>
</feature>
<keyword evidence="7 10" id="KW-0479">Metal-binding</keyword>
<protein>
    <recommendedName>
        <fullName evidence="7">Riboflavin biosynthesis protein RibD</fullName>
    </recommendedName>
    <domain>
        <recommendedName>
            <fullName evidence="7">Diaminohydroxyphosphoribosylaminopyrimidine deaminase</fullName>
            <shortName evidence="7">DRAP deaminase</shortName>
            <ecNumber evidence="7">3.5.4.26</ecNumber>
        </recommendedName>
        <alternativeName>
            <fullName evidence="7">Riboflavin-specific deaminase</fullName>
        </alternativeName>
    </domain>
    <domain>
        <recommendedName>
            <fullName evidence="7">5-amino-6-(5-phosphoribosylamino)uracil reductase</fullName>
            <ecNumber evidence="7">1.1.1.193</ecNumber>
        </recommendedName>
        <alternativeName>
            <fullName evidence="7">HTP reductase</fullName>
        </alternativeName>
    </domain>
</protein>
<accession>A0A1W1WSC8</accession>
<comment type="similarity">
    <text evidence="5 7">In the C-terminal section; belongs to the HTP reductase family.</text>
</comment>
<dbReference type="EC" id="1.1.1.193" evidence="7"/>
<evidence type="ECO:0000256" key="3">
    <source>
        <dbReference type="ARBA" id="ARBA00004910"/>
    </source>
</evidence>
<feature type="binding site" evidence="9">
    <location>
        <position position="228"/>
    </location>
    <ligand>
        <name>substrate</name>
    </ligand>
</feature>
<reference evidence="13" key="1">
    <citation type="submission" date="2017-04" db="EMBL/GenBank/DDBJ databases">
        <authorList>
            <person name="Varghese N."/>
            <person name="Submissions S."/>
        </authorList>
    </citation>
    <scope>NUCLEOTIDE SEQUENCE [LARGE SCALE GENOMIC DNA]</scope>
    <source>
        <strain evidence="13">DSM 16512</strain>
    </source>
</reference>
<feature type="binding site" evidence="9">
    <location>
        <position position="278"/>
    </location>
    <ligand>
        <name>substrate</name>
    </ligand>
</feature>
<evidence type="ECO:0000256" key="2">
    <source>
        <dbReference type="ARBA" id="ARBA00004882"/>
    </source>
</evidence>
<dbReference type="PROSITE" id="PS51747">
    <property type="entry name" value="CYT_DCMP_DEAMINASES_2"/>
    <property type="match status" value="1"/>
</dbReference>
<dbReference type="SUPFAM" id="SSF53597">
    <property type="entry name" value="Dihydrofolate reductase-like"/>
    <property type="match status" value="1"/>
</dbReference>
<dbReference type="NCBIfam" id="TIGR00326">
    <property type="entry name" value="eubact_ribD"/>
    <property type="match status" value="1"/>
</dbReference>
<dbReference type="Proteomes" id="UP000192602">
    <property type="component" value="Unassembled WGS sequence"/>
</dbReference>
<evidence type="ECO:0000313" key="13">
    <source>
        <dbReference type="Proteomes" id="UP000192602"/>
    </source>
</evidence>
<dbReference type="InterPro" id="IPR004794">
    <property type="entry name" value="Eubact_RibD"/>
</dbReference>
<dbReference type="EC" id="3.5.4.26" evidence="7"/>
<keyword evidence="6" id="KW-0511">Multifunctional enzyme</keyword>
<evidence type="ECO:0000256" key="7">
    <source>
        <dbReference type="PIRNR" id="PIRNR006769"/>
    </source>
</evidence>
<evidence type="ECO:0000259" key="11">
    <source>
        <dbReference type="PROSITE" id="PS51747"/>
    </source>
</evidence>
<keyword evidence="7 10" id="KW-0862">Zinc</keyword>
<dbReference type="PANTHER" id="PTHR11079:SF162">
    <property type="entry name" value="RIBOFLAVIN BIOSYNTHESIS PROTEIN PYRD, CHLOROPLASTIC"/>
    <property type="match status" value="1"/>
</dbReference>
<dbReference type="PIRSF" id="PIRSF006769">
    <property type="entry name" value="RibD"/>
    <property type="match status" value="1"/>
</dbReference>
<dbReference type="SUPFAM" id="SSF53927">
    <property type="entry name" value="Cytidine deaminase-like"/>
    <property type="match status" value="1"/>
</dbReference>
<feature type="binding site" evidence="9">
    <location>
        <position position="180"/>
    </location>
    <ligand>
        <name>NADP(+)</name>
        <dbReference type="ChEBI" id="CHEBI:58349"/>
    </ligand>
</feature>
<dbReference type="RefSeq" id="WP_084275351.1">
    <property type="nucleotide sequence ID" value="NZ_AP026671.1"/>
</dbReference>
<comment type="catalytic activity">
    <reaction evidence="7">
        <text>2,5-diamino-6-hydroxy-4-(5-phosphoribosylamino)-pyrimidine + H2O + H(+) = 5-amino-6-(5-phospho-D-ribosylamino)uracil + NH4(+)</text>
        <dbReference type="Rhea" id="RHEA:21868"/>
        <dbReference type="ChEBI" id="CHEBI:15377"/>
        <dbReference type="ChEBI" id="CHEBI:15378"/>
        <dbReference type="ChEBI" id="CHEBI:28938"/>
        <dbReference type="ChEBI" id="CHEBI:58453"/>
        <dbReference type="ChEBI" id="CHEBI:58614"/>
        <dbReference type="EC" id="3.5.4.26"/>
    </reaction>
</comment>
<feature type="binding site" evidence="10">
    <location>
        <position position="52"/>
    </location>
    <ligand>
        <name>Zn(2+)</name>
        <dbReference type="ChEBI" id="CHEBI:29105"/>
        <note>catalytic</note>
    </ligand>
</feature>
<feature type="binding site" evidence="9">
    <location>
        <position position="217"/>
    </location>
    <ligand>
        <name>NADP(+)</name>
        <dbReference type="ChEBI" id="CHEBI:58349"/>
    </ligand>
</feature>
<dbReference type="AlphaFoldDB" id="A0A1W1WSC8"/>
<dbReference type="Pfam" id="PF01872">
    <property type="entry name" value="RibD_C"/>
    <property type="match status" value="1"/>
</dbReference>
<dbReference type="InterPro" id="IPR016193">
    <property type="entry name" value="Cytidine_deaminase-like"/>
</dbReference>
<dbReference type="Pfam" id="PF00383">
    <property type="entry name" value="dCMP_cyt_deam_1"/>
    <property type="match status" value="1"/>
</dbReference>
<comment type="cofactor">
    <cofactor evidence="7 10">
        <name>Zn(2+)</name>
        <dbReference type="ChEBI" id="CHEBI:29105"/>
    </cofactor>
    <text evidence="7 10">Binds 1 zinc ion.</text>
</comment>
<dbReference type="GO" id="GO:0008835">
    <property type="term" value="F:diaminohydroxyphosphoribosylaminopyrimidine deaminase activity"/>
    <property type="evidence" value="ECO:0007669"/>
    <property type="project" value="UniProtKB-EC"/>
</dbReference>
<dbReference type="OrthoDB" id="9800865at2"/>
<comment type="pathway">
    <text evidence="3 7">Cofactor biosynthesis; riboflavin biosynthesis; 5-amino-6-(D-ribitylamino)uracil from GTP: step 3/4.</text>
</comment>
<feature type="active site" description="Proton donor" evidence="8">
    <location>
        <position position="54"/>
    </location>
</feature>
<dbReference type="InterPro" id="IPR002734">
    <property type="entry name" value="RibDG_C"/>
</dbReference>
<feature type="domain" description="CMP/dCMP-type deaminase" evidence="11">
    <location>
        <begin position="3"/>
        <end position="150"/>
    </location>
</feature>
<feature type="binding site" evidence="9">
    <location>
        <position position="205"/>
    </location>
    <ligand>
        <name>substrate</name>
    </ligand>
</feature>
<name>A0A1W1WSC8_9BACT</name>
<dbReference type="Gene3D" id="3.40.430.10">
    <property type="entry name" value="Dihydrofolate Reductase, subunit A"/>
    <property type="match status" value="1"/>
</dbReference>
<organism evidence="12 13">
    <name type="scientific">Nitratiruptor tergarcus DSM 16512</name>
    <dbReference type="NCBI Taxonomy" id="1069081"/>
    <lineage>
        <taxon>Bacteria</taxon>
        <taxon>Pseudomonadati</taxon>
        <taxon>Campylobacterota</taxon>
        <taxon>Epsilonproteobacteria</taxon>
        <taxon>Nautiliales</taxon>
        <taxon>Nitratiruptoraceae</taxon>
        <taxon>Nitratiruptor</taxon>
    </lineage>
</organism>
<evidence type="ECO:0000256" key="5">
    <source>
        <dbReference type="ARBA" id="ARBA00007417"/>
    </source>
</evidence>
<keyword evidence="7" id="KW-0560">Oxidoreductase</keyword>
<keyword evidence="7 9" id="KW-0521">NADP</keyword>
<evidence type="ECO:0000256" key="10">
    <source>
        <dbReference type="PIRSR" id="PIRSR006769-3"/>
    </source>
</evidence>
<dbReference type="EMBL" id="FWWZ01000001">
    <property type="protein sequence ID" value="SMC09102.1"/>
    <property type="molecule type" value="Genomic_DNA"/>
</dbReference>
<dbReference type="GO" id="GO:0009231">
    <property type="term" value="P:riboflavin biosynthetic process"/>
    <property type="evidence" value="ECO:0007669"/>
    <property type="project" value="UniProtKB-UniPathway"/>
</dbReference>
<proteinExistence type="inferred from homology"/>
<dbReference type="STRING" id="1069081.SAMN05660197_0900"/>
<feature type="binding site" evidence="10">
    <location>
        <position position="104"/>
    </location>
    <ligand>
        <name>Zn(2+)</name>
        <dbReference type="ChEBI" id="CHEBI:29105"/>
        <note>catalytic</note>
    </ligand>
</feature>
<evidence type="ECO:0000256" key="1">
    <source>
        <dbReference type="ARBA" id="ARBA00002151"/>
    </source>
</evidence>
<feature type="binding site" evidence="10">
    <location>
        <position position="113"/>
    </location>
    <ligand>
        <name>Zn(2+)</name>
        <dbReference type="ChEBI" id="CHEBI:29105"/>
        <note>catalytic</note>
    </ligand>
</feature>
<comment type="pathway">
    <text evidence="2 7">Cofactor biosynthesis; riboflavin biosynthesis; 5-amino-6-(D-ribitylamino)uracil from GTP: step 2/4.</text>
</comment>
<comment type="similarity">
    <text evidence="4 7">In the N-terminal section; belongs to the cytidine and deoxycytidylate deaminase family.</text>
</comment>
<keyword evidence="7" id="KW-0378">Hydrolase</keyword>
<evidence type="ECO:0000256" key="4">
    <source>
        <dbReference type="ARBA" id="ARBA00005259"/>
    </source>
</evidence>
<keyword evidence="13" id="KW-1185">Reference proteome</keyword>
<comment type="function">
    <text evidence="1 7">Converts 2,5-diamino-6-(ribosylamino)-4(3h)-pyrimidinone 5'-phosphate into 5-amino-6-(ribosylamino)-2,4(1h,3h)-pyrimidinedione 5'-phosphate.</text>
</comment>
<dbReference type="InterPro" id="IPR002125">
    <property type="entry name" value="CMP_dCMP_dom"/>
</dbReference>
<dbReference type="GO" id="GO:0008703">
    <property type="term" value="F:5-amino-6-(5-phosphoribosylamino)uracil reductase activity"/>
    <property type="evidence" value="ECO:0007669"/>
    <property type="project" value="UniProtKB-EC"/>
</dbReference>
<dbReference type="CDD" id="cd01284">
    <property type="entry name" value="Riboflavin_deaminase-reductase"/>
    <property type="match status" value="1"/>
</dbReference>
<keyword evidence="7" id="KW-0686">Riboflavin biosynthesis</keyword>
<feature type="binding site" evidence="9">
    <location>
        <position position="221"/>
    </location>
    <ligand>
        <name>NADP(+)</name>
        <dbReference type="ChEBI" id="CHEBI:58349"/>
    </ligand>
</feature>
<gene>
    <name evidence="12" type="ORF">SAMN05660197_0900</name>
</gene>
<dbReference type="GO" id="GO:0046872">
    <property type="term" value="F:metal ion binding"/>
    <property type="evidence" value="ECO:0007669"/>
    <property type="project" value="UniProtKB-KW"/>
</dbReference>
<evidence type="ECO:0000256" key="8">
    <source>
        <dbReference type="PIRSR" id="PIRSR006769-1"/>
    </source>
</evidence>
<dbReference type="PANTHER" id="PTHR11079">
    <property type="entry name" value="CYTOSINE DEAMINASE FAMILY MEMBER"/>
    <property type="match status" value="1"/>
</dbReference>
<dbReference type="UniPathway" id="UPA00275">
    <property type="reaction ID" value="UER00401"/>
</dbReference>
<dbReference type="InterPro" id="IPR024072">
    <property type="entry name" value="DHFR-like_dom_sf"/>
</dbReference>
<evidence type="ECO:0000256" key="9">
    <source>
        <dbReference type="PIRSR" id="PIRSR006769-2"/>
    </source>
</evidence>
<evidence type="ECO:0000256" key="6">
    <source>
        <dbReference type="ARBA" id="ARBA00023268"/>
    </source>
</evidence>
<evidence type="ECO:0000313" key="12">
    <source>
        <dbReference type="EMBL" id="SMC09102.1"/>
    </source>
</evidence>
<feature type="binding site" evidence="9">
    <location>
        <begin position="280"/>
        <end position="286"/>
    </location>
    <ligand>
        <name>NADP(+)</name>
        <dbReference type="ChEBI" id="CHEBI:58349"/>
    </ligand>
</feature>
<dbReference type="Gene3D" id="3.40.140.10">
    <property type="entry name" value="Cytidine Deaminase, domain 2"/>
    <property type="match status" value="1"/>
</dbReference>
<sequence>MVNFDSFYMQAALDEAWKFQGLTYPNPAVGAVVVKDGKLLSIAAHQQAGAPHAEVLAIKDAYYALTKDEEILPINESLHLHNYLLKNAGELFRDATMYVTLEPCFHYGKTPPCSLLIKNLGFKRIVIAILDPNKKATGGARYLKESGLEVVVGVKEQEAKDLLEPFIRWSKSRFIFFKFAQTINGNLTAGTISNIQSREIVHQLRNKIDLLVIGGNTVRKDRPILDSRLVQGRAPDVLIYSKKTEFDAKIPLFKVPKREVFIEDSLERVKEYKFIMVEGGEGMLKATRALVDWYMIFIAPKSLEKPNYTFNKKLRFLHTQNIGDDLLIWSKNG</sequence>
<comment type="catalytic activity">
    <reaction evidence="7">
        <text>5-amino-6-(5-phospho-D-ribitylamino)uracil + NADP(+) = 5-amino-6-(5-phospho-D-ribosylamino)uracil + NADPH + H(+)</text>
        <dbReference type="Rhea" id="RHEA:17845"/>
        <dbReference type="ChEBI" id="CHEBI:15378"/>
        <dbReference type="ChEBI" id="CHEBI:57783"/>
        <dbReference type="ChEBI" id="CHEBI:58349"/>
        <dbReference type="ChEBI" id="CHEBI:58421"/>
        <dbReference type="ChEBI" id="CHEBI:58453"/>
        <dbReference type="EC" id="1.1.1.193"/>
    </reaction>
</comment>